<name>A0A0P7X6T0_9HYPH</name>
<dbReference type="InterPro" id="IPR035959">
    <property type="entry name" value="RutC-like_sf"/>
</dbReference>
<protein>
    <submittedName>
        <fullName evidence="3">Enamine deaminase RidA, house cleaning of reactive enamine intermediates, YjgF/YER057c/UK114 family</fullName>
    </submittedName>
    <submittedName>
        <fullName evidence="2">Putative translation initiation inhibitor, yjgF family</fullName>
    </submittedName>
</protein>
<evidence type="ECO:0000259" key="1">
    <source>
        <dbReference type="Pfam" id="PF14588"/>
    </source>
</evidence>
<evidence type="ECO:0000313" key="3">
    <source>
        <dbReference type="EMBL" id="SCC79555.1"/>
    </source>
</evidence>
<dbReference type="PATRIC" id="fig|1653334.4.peg.3069"/>
<dbReference type="PANTHER" id="PTHR43760">
    <property type="entry name" value="ENDORIBONUCLEASE-RELATED"/>
    <property type="match status" value="1"/>
</dbReference>
<dbReference type="AlphaFoldDB" id="A0A0P7X6T0"/>
<dbReference type="EMBL" id="LJSX01000013">
    <property type="protein sequence ID" value="KPQ10740.1"/>
    <property type="molecule type" value="Genomic_DNA"/>
</dbReference>
<gene>
    <name evidence="3" type="ORF">GA0071312_0978</name>
    <name evidence="2" type="ORF">HLUCCO17_09800</name>
</gene>
<reference evidence="2 4" key="1">
    <citation type="submission" date="2015-09" db="EMBL/GenBank/DDBJ databases">
        <title>Identification and resolution of microdiversity through metagenomic sequencing of parallel consortia.</title>
        <authorList>
            <person name="Nelson W.C."/>
            <person name="Romine M.F."/>
            <person name="Lindemann S.R."/>
        </authorList>
    </citation>
    <scope>NUCLEOTIDE SEQUENCE [LARGE SCALE GENOMIC DNA]</scope>
    <source>
        <strain evidence="2">HL-109</strain>
    </source>
</reference>
<sequence length="161" mass="16589">MSNATQGRIEARLAEIGISLPTPAAPVANYVPFVRSGNLVIISGQICLGPDGKIAPAHQGKLGDVVDETAGRAAARACAINLLAQLRAAIGDLDAVTRVVRLGGFINCVPDYGAVAQVMNGASDLMVEAFGDVGRHARSTIGVAQLPLDAAVEVEGMFEVR</sequence>
<evidence type="ECO:0000313" key="5">
    <source>
        <dbReference type="Proteomes" id="UP000182800"/>
    </source>
</evidence>
<dbReference type="SUPFAM" id="SSF55298">
    <property type="entry name" value="YjgF-like"/>
    <property type="match status" value="1"/>
</dbReference>
<dbReference type="InterPro" id="IPR013813">
    <property type="entry name" value="Endoribo_LPSP/chorism_mut-like"/>
</dbReference>
<comment type="caution">
    <text evidence="2">The sequence shown here is derived from an EMBL/GenBank/DDBJ whole genome shotgun (WGS) entry which is preliminary data.</text>
</comment>
<dbReference type="Gene3D" id="3.30.1330.40">
    <property type="entry name" value="RutC-like"/>
    <property type="match status" value="1"/>
</dbReference>
<accession>A0A0P7X6T0</accession>
<proteinExistence type="predicted"/>
<reference evidence="3 5" key="2">
    <citation type="submission" date="2016-08" db="EMBL/GenBank/DDBJ databases">
        <authorList>
            <person name="Varghese N."/>
            <person name="Submissions Spin"/>
        </authorList>
    </citation>
    <scope>NUCLEOTIDE SEQUENCE [LARGE SCALE GENOMIC DNA]</scope>
    <source>
        <strain evidence="3 5">HL-109</strain>
    </source>
</reference>
<dbReference type="CDD" id="cd02199">
    <property type="entry name" value="YjgF_YER057c_UK114_like_1"/>
    <property type="match status" value="1"/>
</dbReference>
<evidence type="ECO:0000313" key="4">
    <source>
        <dbReference type="Proteomes" id="UP000050497"/>
    </source>
</evidence>
<dbReference type="RefSeq" id="WP_074443814.1">
    <property type="nucleotide sequence ID" value="NZ_FMBM01000001.1"/>
</dbReference>
<dbReference type="PANTHER" id="PTHR43760:SF1">
    <property type="entry name" value="ENDORIBONUCLEASE L-PSP_CHORISMATE MUTASE-LIKE DOMAIN-CONTAINING PROTEIN"/>
    <property type="match status" value="1"/>
</dbReference>
<feature type="domain" description="Endoribonuclease L-PSP/chorismate mutase-like" evidence="1">
    <location>
        <begin position="10"/>
        <end position="151"/>
    </location>
</feature>
<dbReference type="EMBL" id="FMBM01000001">
    <property type="protein sequence ID" value="SCC79555.1"/>
    <property type="molecule type" value="Genomic_DNA"/>
</dbReference>
<dbReference type="OrthoDB" id="9806350at2"/>
<organism evidence="2 4">
    <name type="scientific">Saliniramus fredricksonii</name>
    <dbReference type="NCBI Taxonomy" id="1653334"/>
    <lineage>
        <taxon>Bacteria</taxon>
        <taxon>Pseudomonadati</taxon>
        <taxon>Pseudomonadota</taxon>
        <taxon>Alphaproteobacteria</taxon>
        <taxon>Hyphomicrobiales</taxon>
        <taxon>Salinarimonadaceae</taxon>
        <taxon>Saliniramus</taxon>
    </lineage>
</organism>
<dbReference type="STRING" id="1653334.GA0071312_0978"/>
<evidence type="ECO:0000313" key="2">
    <source>
        <dbReference type="EMBL" id="KPQ10740.1"/>
    </source>
</evidence>
<dbReference type="Proteomes" id="UP000182800">
    <property type="component" value="Unassembled WGS sequence"/>
</dbReference>
<keyword evidence="5" id="KW-1185">Reference proteome</keyword>
<dbReference type="Pfam" id="PF14588">
    <property type="entry name" value="YjgF_endoribonc"/>
    <property type="match status" value="1"/>
</dbReference>
<dbReference type="Proteomes" id="UP000050497">
    <property type="component" value="Unassembled WGS sequence"/>
</dbReference>